<dbReference type="GO" id="GO:0000981">
    <property type="term" value="F:DNA-binding transcription factor activity, RNA polymerase II-specific"/>
    <property type="evidence" value="ECO:0007669"/>
    <property type="project" value="InterPro"/>
</dbReference>
<reference evidence="2" key="1">
    <citation type="submission" date="2021-06" db="EMBL/GenBank/DDBJ databases">
        <title>Comparative genomics, transcriptomics and evolutionary studies reveal genomic signatures of adaptation to plant cell wall in hemibiotrophic fungi.</title>
        <authorList>
            <consortium name="DOE Joint Genome Institute"/>
            <person name="Baroncelli R."/>
            <person name="Diaz J.F."/>
            <person name="Benocci T."/>
            <person name="Peng M."/>
            <person name="Battaglia E."/>
            <person name="Haridas S."/>
            <person name="Andreopoulos W."/>
            <person name="Labutti K."/>
            <person name="Pangilinan J."/>
            <person name="Floch G.L."/>
            <person name="Makela M.R."/>
            <person name="Henrissat B."/>
            <person name="Grigoriev I.V."/>
            <person name="Crouch J.A."/>
            <person name="De Vries R.P."/>
            <person name="Sukno S.A."/>
            <person name="Thon M.R."/>
        </authorList>
    </citation>
    <scope>NUCLEOTIDE SEQUENCE</scope>
    <source>
        <strain evidence="2">CBS 193.32</strain>
    </source>
</reference>
<comment type="caution">
    <text evidence="2">The sequence shown here is derived from an EMBL/GenBank/DDBJ whole genome shotgun (WGS) entry which is preliminary data.</text>
</comment>
<feature type="compositionally biased region" description="Polar residues" evidence="1">
    <location>
        <begin position="61"/>
        <end position="76"/>
    </location>
</feature>
<name>A0AAJ0A8U9_9PEZI</name>
<evidence type="ECO:0000313" key="3">
    <source>
        <dbReference type="Proteomes" id="UP001224890"/>
    </source>
</evidence>
<feature type="region of interest" description="Disordered" evidence="1">
    <location>
        <begin position="61"/>
        <end position="81"/>
    </location>
</feature>
<dbReference type="RefSeq" id="XP_060421429.1">
    <property type="nucleotide sequence ID" value="XM_060578543.1"/>
</dbReference>
<dbReference type="EMBL" id="JAHMHR010000133">
    <property type="protein sequence ID" value="KAK1656665.1"/>
    <property type="molecule type" value="Genomic_DNA"/>
</dbReference>
<organism evidence="2 3">
    <name type="scientific">Colletotrichum godetiae</name>
    <dbReference type="NCBI Taxonomy" id="1209918"/>
    <lineage>
        <taxon>Eukaryota</taxon>
        <taxon>Fungi</taxon>
        <taxon>Dikarya</taxon>
        <taxon>Ascomycota</taxon>
        <taxon>Pezizomycotina</taxon>
        <taxon>Sordariomycetes</taxon>
        <taxon>Hypocreomycetidae</taxon>
        <taxon>Glomerellales</taxon>
        <taxon>Glomerellaceae</taxon>
        <taxon>Colletotrichum</taxon>
        <taxon>Colletotrichum acutatum species complex</taxon>
    </lineage>
</organism>
<dbReference type="InterPro" id="IPR036390">
    <property type="entry name" value="WH_DNA-bd_sf"/>
</dbReference>
<dbReference type="SUPFAM" id="SSF57701">
    <property type="entry name" value="Zn2/Cys6 DNA-binding domain"/>
    <property type="match status" value="1"/>
</dbReference>
<evidence type="ECO:0008006" key="4">
    <source>
        <dbReference type="Google" id="ProtNLM"/>
    </source>
</evidence>
<sequence>MSLNQLYDWFESHMDDGVPWVKSSIRHTLCVHQAFTKSQSGRSNWRLSSNLQHNVQSMSPLHKSVTPSFHTESSSKPGRHETTFDDHWLGVPLENIIELDGTSAFVSHSSMATVDEQSVVDNTGIDFQLPPSVVCFSCLLSNDSQCDGQSPSCNQCLQLGLTCEEGRPSFSGRPNVPQGSS</sequence>
<accession>A0AAJ0A8U9</accession>
<dbReference type="SUPFAM" id="SSF46785">
    <property type="entry name" value="Winged helix' DNA-binding domain"/>
    <property type="match status" value="1"/>
</dbReference>
<dbReference type="GO" id="GO:0008270">
    <property type="term" value="F:zinc ion binding"/>
    <property type="evidence" value="ECO:0007669"/>
    <property type="project" value="InterPro"/>
</dbReference>
<keyword evidence="3" id="KW-1185">Reference proteome</keyword>
<proteinExistence type="predicted"/>
<dbReference type="InterPro" id="IPR036864">
    <property type="entry name" value="Zn2-C6_fun-type_DNA-bd_sf"/>
</dbReference>
<evidence type="ECO:0000256" key="1">
    <source>
        <dbReference type="SAM" id="MobiDB-lite"/>
    </source>
</evidence>
<protein>
    <recommendedName>
        <fullName evidence="4">Zn(2)-C6 fungal-type domain-containing protein</fullName>
    </recommendedName>
</protein>
<dbReference type="GeneID" id="85463069"/>
<dbReference type="AlphaFoldDB" id="A0AAJ0A8U9"/>
<dbReference type="Proteomes" id="UP001224890">
    <property type="component" value="Unassembled WGS sequence"/>
</dbReference>
<gene>
    <name evidence="2" type="ORF">BDP55DRAFT_721999</name>
</gene>
<evidence type="ECO:0000313" key="2">
    <source>
        <dbReference type="EMBL" id="KAK1656665.1"/>
    </source>
</evidence>